<evidence type="ECO:0000256" key="4">
    <source>
        <dbReference type="PROSITE-ProRule" id="PRU00504"/>
    </source>
</evidence>
<dbReference type="InterPro" id="IPR008964">
    <property type="entry name" value="Invasin/intimin_cell_adhesion"/>
</dbReference>
<dbReference type="SUPFAM" id="SSF101898">
    <property type="entry name" value="NHL repeat"/>
    <property type="match status" value="1"/>
</dbReference>
<evidence type="ECO:0000313" key="6">
    <source>
        <dbReference type="EMBL" id="SUV16403.1"/>
    </source>
</evidence>
<keyword evidence="2" id="KW-0732">Signal</keyword>
<protein>
    <submittedName>
        <fullName evidence="6">S-layer protein</fullName>
        <ecNumber evidence="6">2.7.11.1</ecNumber>
    </submittedName>
</protein>
<sequence length="1167" mass="126164">MNNLDYIFLNNKIQEMMRLSFKKLRFFALLYIAIHFFLITLSSVEASELGKFKPLTLQTSGLRISGGIEVDKYGNIYVLDSGSTCVRKFKADGTKLIGFCTGDPGKQLGGIAVDDASGNIYVSSRIEHIIYKLNLDGRLIKQWGSEGTGNGQFKYPRGIAIDDTGNVYVADSVNNRIQKFTADGTYIAQFGQMGYPADIALDKAGNMYITDTFSNRVKKLGSDGTDLSYGWKNKFSLPEGIAVDPNGNIYVADKNNWRIQKFTSDGEYLAQWGAESSLDGKLIYPSQLAIDTAGNLYVIEGEALNQRVQKMTPLPSDANLSSLKIGTFTIPLLSNHPNHQVTVGNDVSMLTITATAFDSLAAINIEGKLSSTGTLSYQANLDVGRNIIPIVVTAQDGHTKKTYTLTIVRLTSTDASLKGLTINQGTLSPTFSANQEMYTVQVEHAVSSIQITTSPTSDGAKVAVNNKTSSETVELVVGETTIPIVVTAQDGKTQKTYTLTVTRALSEDATLKNLTVSEGTLNPAFSANEENYMVQVGNDVTTLDIAASTTDSQASMTINGNVTTSETITLVAGQPTTIPIVVTAQDGKTQKTYTLTVMRALSEDATLQRLSVSEGILSPVFKADEENYTLQVEHNVTMLDVEAVTTNSEASVTINGKHTALDSIELLVGQAKTVSIVVTAPDGKTQKTYTLTVARAPSSDVTLQTLIVDQGILNPSFQPTINRYTIQPDLATSTIQVTALPTNVNASVMINGKTTTTDTITIIAGETMTIPIIVTAQNGEQGVYTLLVQEPSIPVTSVIVQPTNLQLQVGGSPVALTATIFPANAGNQNVSWRSSNPTVATVDQNGMVTPKSAGVADIIVTTIDGSRTATAQITVEQVVSSNEPTPSPAPIQEPVNNNDYSPSTPVNIIFHTNGGTVIEPMEVIYNTKLSNLPIPTREDFRFAGWYQDKELTKPWDKGTLVKESLTLYAKWTALPEEEAESSKDSQPPKTPQPLLPIVTFQDIENHWAQEIIEALATQGVITGYKDGTFRPNETISRQHVAVLLTRAFTFEASRLSIAFLDVAPHHPYYHEITILQQAGIIDGIDGAFHPTDHLTRAQLAKILANTLQLQPQTTSSFTDVDSSHWSAGYIGALERVGIALGDNGKFRPEAFVTRAQLAAFLYRAMQQ</sequence>
<dbReference type="AlphaFoldDB" id="A0AAJ4ZTV8"/>
<dbReference type="InterPro" id="IPR013378">
    <property type="entry name" value="InlB-like_B-rpt"/>
</dbReference>
<dbReference type="Pfam" id="PF00395">
    <property type="entry name" value="SLH"/>
    <property type="match status" value="3"/>
</dbReference>
<dbReference type="Pfam" id="PF09479">
    <property type="entry name" value="Flg_new"/>
    <property type="match status" value="1"/>
</dbReference>
<evidence type="ECO:0000256" key="3">
    <source>
        <dbReference type="ARBA" id="ARBA00022737"/>
    </source>
</evidence>
<dbReference type="Pfam" id="PF01436">
    <property type="entry name" value="NHL"/>
    <property type="match status" value="2"/>
</dbReference>
<dbReference type="Gene3D" id="2.60.40.4270">
    <property type="entry name" value="Listeria-Bacteroides repeat domain"/>
    <property type="match status" value="1"/>
</dbReference>
<feature type="domain" description="SLH" evidence="5">
    <location>
        <begin position="995"/>
        <end position="1058"/>
    </location>
</feature>
<evidence type="ECO:0000259" key="5">
    <source>
        <dbReference type="PROSITE" id="PS51272"/>
    </source>
</evidence>
<evidence type="ECO:0000256" key="1">
    <source>
        <dbReference type="ARBA" id="ARBA00004196"/>
    </source>
</evidence>
<dbReference type="PANTHER" id="PTHR24104:SF25">
    <property type="entry name" value="PROTEIN LIN-41"/>
    <property type="match status" value="1"/>
</dbReference>
<dbReference type="Gene3D" id="2.120.10.30">
    <property type="entry name" value="TolB, C-terminal domain"/>
    <property type="match status" value="3"/>
</dbReference>
<dbReference type="InterPro" id="IPR001258">
    <property type="entry name" value="NHL_repeat"/>
</dbReference>
<comment type="subcellular location">
    <subcellularLocation>
        <location evidence="1">Cell envelope</location>
    </subcellularLocation>
</comment>
<dbReference type="Proteomes" id="UP000255295">
    <property type="component" value="Unassembled WGS sequence"/>
</dbReference>
<dbReference type="Gene3D" id="2.60.40.1080">
    <property type="match status" value="1"/>
</dbReference>
<dbReference type="InterPro" id="IPR025883">
    <property type="entry name" value="Cadherin-like_domain"/>
</dbReference>
<feature type="repeat" description="NHL" evidence="4">
    <location>
        <begin position="144"/>
        <end position="183"/>
    </location>
</feature>
<dbReference type="Pfam" id="PF12733">
    <property type="entry name" value="Cadherin-like"/>
    <property type="match status" value="5"/>
</dbReference>
<dbReference type="EC" id="2.7.11.1" evidence="6"/>
<dbReference type="GO" id="GO:0008270">
    <property type="term" value="F:zinc ion binding"/>
    <property type="evidence" value="ECO:0007669"/>
    <property type="project" value="UniProtKB-KW"/>
</dbReference>
<gene>
    <name evidence="6" type="primary">pknD</name>
    <name evidence="6" type="ORF">NCTC10338_01482</name>
</gene>
<dbReference type="GO" id="GO:0004674">
    <property type="term" value="F:protein serine/threonine kinase activity"/>
    <property type="evidence" value="ECO:0007669"/>
    <property type="project" value="UniProtKB-EC"/>
</dbReference>
<dbReference type="InterPro" id="IPR001119">
    <property type="entry name" value="SLH_dom"/>
</dbReference>
<dbReference type="Pfam" id="PF02368">
    <property type="entry name" value="Big_2"/>
    <property type="match status" value="1"/>
</dbReference>
<name>A0AAJ4ZTV8_LYSSH</name>
<reference evidence="6 7" key="1">
    <citation type="submission" date="2018-06" db="EMBL/GenBank/DDBJ databases">
        <authorList>
            <consortium name="Pathogen Informatics"/>
            <person name="Doyle S."/>
        </authorList>
    </citation>
    <scope>NUCLEOTIDE SEQUENCE [LARGE SCALE GENOMIC DNA]</scope>
    <source>
        <strain evidence="6 7">NCTC10338</strain>
    </source>
</reference>
<dbReference type="SMART" id="SM00635">
    <property type="entry name" value="BID_2"/>
    <property type="match status" value="1"/>
</dbReference>
<comment type="caution">
    <text evidence="6">The sequence shown here is derived from an EMBL/GenBank/DDBJ whole genome shotgun (WGS) entry which is preliminary data.</text>
</comment>
<dbReference type="SUPFAM" id="SSF49373">
    <property type="entry name" value="Invasin/intimin cell-adhesion fragments"/>
    <property type="match status" value="1"/>
</dbReference>
<dbReference type="PROSITE" id="PS51125">
    <property type="entry name" value="NHL"/>
    <property type="match status" value="2"/>
</dbReference>
<feature type="domain" description="SLH" evidence="5">
    <location>
        <begin position="1113"/>
        <end position="1167"/>
    </location>
</feature>
<dbReference type="InterPro" id="IPR003343">
    <property type="entry name" value="Big_2"/>
</dbReference>
<dbReference type="InterPro" id="IPR042229">
    <property type="entry name" value="Listeria/Bacterioides_rpt_sf"/>
</dbReference>
<feature type="repeat" description="NHL" evidence="4">
    <location>
        <begin position="235"/>
        <end position="265"/>
    </location>
</feature>
<accession>A0AAJ4ZTV8</accession>
<dbReference type="InterPro" id="IPR011042">
    <property type="entry name" value="6-blade_b-propeller_TolB-like"/>
</dbReference>
<dbReference type="InterPro" id="IPR050952">
    <property type="entry name" value="TRIM-NHL_E3_ligases"/>
</dbReference>
<evidence type="ECO:0000256" key="2">
    <source>
        <dbReference type="ARBA" id="ARBA00022729"/>
    </source>
</evidence>
<dbReference type="GO" id="GO:0030313">
    <property type="term" value="C:cell envelope"/>
    <property type="evidence" value="ECO:0007669"/>
    <property type="project" value="UniProtKB-SubCell"/>
</dbReference>
<organism evidence="6 7">
    <name type="scientific">Lysinibacillus sphaericus</name>
    <name type="common">Bacillus sphaericus</name>
    <dbReference type="NCBI Taxonomy" id="1421"/>
    <lineage>
        <taxon>Bacteria</taxon>
        <taxon>Bacillati</taxon>
        <taxon>Bacillota</taxon>
        <taxon>Bacilli</taxon>
        <taxon>Bacillales</taxon>
        <taxon>Bacillaceae</taxon>
        <taxon>Lysinibacillus</taxon>
    </lineage>
</organism>
<dbReference type="PROSITE" id="PS51272">
    <property type="entry name" value="SLH"/>
    <property type="match status" value="3"/>
</dbReference>
<dbReference type="PANTHER" id="PTHR24104">
    <property type="entry name" value="E3 UBIQUITIN-PROTEIN LIGASE NHLRC1-RELATED"/>
    <property type="match status" value="1"/>
</dbReference>
<proteinExistence type="predicted"/>
<dbReference type="EMBL" id="UFSZ01000001">
    <property type="protein sequence ID" value="SUV16403.1"/>
    <property type="molecule type" value="Genomic_DNA"/>
</dbReference>
<feature type="domain" description="SLH" evidence="5">
    <location>
        <begin position="1059"/>
        <end position="1112"/>
    </location>
</feature>
<dbReference type="NCBIfam" id="TIGR02543">
    <property type="entry name" value="List_Bact_rpt"/>
    <property type="match status" value="1"/>
</dbReference>
<keyword evidence="6" id="KW-0808">Transferase</keyword>
<keyword evidence="3" id="KW-0677">Repeat</keyword>
<evidence type="ECO:0000313" key="7">
    <source>
        <dbReference type="Proteomes" id="UP000255295"/>
    </source>
</evidence>